<dbReference type="GeneID" id="75110221"/>
<accession>A0A248LHJ4</accession>
<dbReference type="InterPro" id="IPR021130">
    <property type="entry name" value="PRib-ATP_PPHydrolase-like"/>
</dbReference>
<evidence type="ECO:0000313" key="2">
    <source>
        <dbReference type="EMBL" id="MCG9026874.1"/>
    </source>
</evidence>
<gene>
    <name evidence="2" type="ORF">LH440_13355</name>
    <name evidence="1" type="ORF">LHGZ1_0842</name>
</gene>
<evidence type="ECO:0000313" key="1">
    <source>
        <dbReference type="EMBL" id="ASJ23673.1"/>
    </source>
</evidence>
<dbReference type="GO" id="GO:0016787">
    <property type="term" value="F:hydrolase activity"/>
    <property type="evidence" value="ECO:0007669"/>
    <property type="project" value="UniProtKB-KW"/>
</dbReference>
<protein>
    <submittedName>
        <fullName evidence="2">Nucleoside triphosphate pyrophosphohydrolase family protein</fullName>
    </submittedName>
    <submittedName>
        <fullName evidence="1">Phosphoribosyl-ATP pyrophosphohydrolase</fullName>
    </submittedName>
</protein>
<evidence type="ECO:0000313" key="3">
    <source>
        <dbReference type="Proteomes" id="UP000197424"/>
    </source>
</evidence>
<dbReference type="EMBL" id="CP022115">
    <property type="protein sequence ID" value="ASJ23673.1"/>
    <property type="molecule type" value="Genomic_DNA"/>
</dbReference>
<dbReference type="EMBL" id="JAJAXM010000029">
    <property type="protein sequence ID" value="MCG9026874.1"/>
    <property type="molecule type" value="Genomic_DNA"/>
</dbReference>
<dbReference type="RefSeq" id="WP_012696351.1">
    <property type="nucleotide sequence ID" value="NZ_CP022115.1"/>
</dbReference>
<dbReference type="OMA" id="EGWQPAN"/>
<dbReference type="InterPro" id="IPR033653">
    <property type="entry name" value="NTP-PPase_DR2231-like"/>
</dbReference>
<dbReference type="Gene3D" id="1.10.3420.10">
    <property type="entry name" value="putative ntp pyrophosphohydrolase like domain"/>
    <property type="match status" value="1"/>
</dbReference>
<organism evidence="1 3">
    <name type="scientific">Laribacter hongkongensis</name>
    <dbReference type="NCBI Taxonomy" id="168471"/>
    <lineage>
        <taxon>Bacteria</taxon>
        <taxon>Pseudomonadati</taxon>
        <taxon>Pseudomonadota</taxon>
        <taxon>Betaproteobacteria</taxon>
        <taxon>Neisseriales</taxon>
        <taxon>Aquaspirillaceae</taxon>
        <taxon>Laribacter</taxon>
    </lineage>
</organism>
<reference evidence="1" key="1">
    <citation type="journal article" date="2017" name="J. Antimicrob. Chemother.">
        <title>Emergence and genomic analysis of MDR Laribacter hongkongensis strain HLGZ1 from Guangzhou, China.</title>
        <authorList>
            <person name="Wu H.K."/>
            <person name="Chen J.H."/>
            <person name="Yang L."/>
            <person name="Li A.R."/>
            <person name="Su D.H."/>
            <person name="Lin Y.P."/>
            <person name="Chen D.Q."/>
        </authorList>
    </citation>
    <scope>NUCLEOTIDE SEQUENCE</scope>
    <source>
        <strain evidence="1">HLGZ1</strain>
    </source>
</reference>
<dbReference type="Pfam" id="PF01503">
    <property type="entry name" value="PRA-PH"/>
    <property type="match status" value="1"/>
</dbReference>
<reference evidence="3" key="2">
    <citation type="submission" date="2017-06" db="EMBL/GenBank/DDBJ databases">
        <title>Whole genome sequence of Laribacter hongkongensis LHGZ1.</title>
        <authorList>
            <person name="Chen D."/>
            <person name="Wu H."/>
            <person name="Chen J."/>
        </authorList>
    </citation>
    <scope>NUCLEOTIDE SEQUENCE [LARGE SCALE GENOMIC DNA]</scope>
    <source>
        <strain evidence="3">LHGZ1</strain>
    </source>
</reference>
<proteinExistence type="predicted"/>
<name>A0A248LHJ4_9NEIS</name>
<dbReference type="AlphaFoldDB" id="A0A248LHJ4"/>
<dbReference type="CDD" id="cd11530">
    <property type="entry name" value="NTP-PPase_DR2231_like"/>
    <property type="match status" value="1"/>
</dbReference>
<dbReference type="Proteomes" id="UP001200247">
    <property type="component" value="Unassembled WGS sequence"/>
</dbReference>
<reference evidence="2 4" key="4">
    <citation type="submission" date="2021-10" db="EMBL/GenBank/DDBJ databases">
        <title>Whole-genome sequencing analysis of Laribacter hongkongensis: virulence gene profiles, carbohydrate-active enzyme prediction, and antimicrobial resistance characterization.</title>
        <authorList>
            <person name="Yuan P."/>
            <person name="Zhan Y."/>
            <person name="Chen D."/>
        </authorList>
    </citation>
    <scope>NUCLEOTIDE SEQUENCE [LARGE SCALE GENOMIC DNA]</scope>
    <source>
        <strain evidence="2 4">W67</strain>
    </source>
</reference>
<evidence type="ECO:0000313" key="4">
    <source>
        <dbReference type="Proteomes" id="UP001200247"/>
    </source>
</evidence>
<reference evidence="1" key="3">
    <citation type="submission" date="2017-06" db="EMBL/GenBank/DDBJ databases">
        <authorList>
            <person name="Kim H.J."/>
            <person name="Triplett B.A."/>
        </authorList>
    </citation>
    <scope>NUCLEOTIDE SEQUENCE</scope>
    <source>
        <strain evidence="1">HLGZ1</strain>
    </source>
</reference>
<sequence>MNEDRFVADRRAFMAAAGEVQPVHPVFRPHKLAMWETMIAEETAELAEALAHYRTVNPADPQALTAAQAELCAEGCDLINVIVGLLLSQGLPVSAMADAIHRANLDKLAGGVLRREDGKVLKPEGWQPADKLAVIREACGQAPE</sequence>
<dbReference type="Proteomes" id="UP000197424">
    <property type="component" value="Chromosome"/>
</dbReference>
<keyword evidence="1" id="KW-0378">Hydrolase</keyword>
<dbReference type="OrthoDB" id="9795188at2"/>
<dbReference type="InterPro" id="IPR023292">
    <property type="entry name" value="NTP_PyroPHydrolase-like_dom_sf"/>
</dbReference>